<dbReference type="Pfam" id="PF01016">
    <property type="entry name" value="Ribosomal_L27"/>
    <property type="match status" value="1"/>
</dbReference>
<dbReference type="SUPFAM" id="SSF110324">
    <property type="entry name" value="Ribosomal L27 protein-like"/>
    <property type="match status" value="1"/>
</dbReference>
<evidence type="ECO:0000313" key="6">
    <source>
        <dbReference type="EMBL" id="OGG24581.1"/>
    </source>
</evidence>
<comment type="similarity">
    <text evidence="1">Belongs to the bacterial ribosomal protein bL27 family.</text>
</comment>
<evidence type="ECO:0000256" key="3">
    <source>
        <dbReference type="ARBA" id="ARBA00023274"/>
    </source>
</evidence>
<dbReference type="STRING" id="1798392.A3A79_05345"/>
<evidence type="ECO:0000256" key="1">
    <source>
        <dbReference type="ARBA" id="ARBA00010797"/>
    </source>
</evidence>
<dbReference type="GO" id="GO:0022625">
    <property type="term" value="C:cytosolic large ribosomal subunit"/>
    <property type="evidence" value="ECO:0007669"/>
    <property type="project" value="TreeGrafter"/>
</dbReference>
<dbReference type="GO" id="GO:0003735">
    <property type="term" value="F:structural constituent of ribosome"/>
    <property type="evidence" value="ECO:0007669"/>
    <property type="project" value="InterPro"/>
</dbReference>
<protein>
    <recommendedName>
        <fullName evidence="4">Large ribosomal subunit protein bL27</fullName>
    </recommendedName>
    <alternativeName>
        <fullName evidence="5">50S ribosomal protein L27</fullName>
    </alternativeName>
</protein>
<evidence type="ECO:0000256" key="2">
    <source>
        <dbReference type="ARBA" id="ARBA00022980"/>
    </source>
</evidence>
<evidence type="ECO:0000313" key="7">
    <source>
        <dbReference type="Proteomes" id="UP000178759"/>
    </source>
</evidence>
<evidence type="ECO:0000256" key="5">
    <source>
        <dbReference type="ARBA" id="ARBA00035477"/>
    </source>
</evidence>
<reference evidence="6 7" key="1">
    <citation type="journal article" date="2016" name="Nat. Commun.">
        <title>Thousands of microbial genomes shed light on interconnected biogeochemical processes in an aquifer system.</title>
        <authorList>
            <person name="Anantharaman K."/>
            <person name="Brown C.T."/>
            <person name="Hug L.A."/>
            <person name="Sharon I."/>
            <person name="Castelle C.J."/>
            <person name="Probst A.J."/>
            <person name="Thomas B.C."/>
            <person name="Singh A."/>
            <person name="Wilkins M.J."/>
            <person name="Karaoz U."/>
            <person name="Brodie E.L."/>
            <person name="Williams K.H."/>
            <person name="Hubbard S.S."/>
            <person name="Banfield J.F."/>
        </authorList>
    </citation>
    <scope>NUCLEOTIDE SEQUENCE [LARGE SCALE GENOMIC DNA]</scope>
</reference>
<dbReference type="Proteomes" id="UP000178759">
    <property type="component" value="Unassembled WGS sequence"/>
</dbReference>
<dbReference type="PANTHER" id="PTHR15893:SF0">
    <property type="entry name" value="LARGE RIBOSOMAL SUBUNIT PROTEIN BL27M"/>
    <property type="match status" value="1"/>
</dbReference>
<keyword evidence="2 6" id="KW-0689">Ribosomal protein</keyword>
<dbReference type="AlphaFoldDB" id="A0A1F6AIQ6"/>
<evidence type="ECO:0000256" key="4">
    <source>
        <dbReference type="ARBA" id="ARBA00035175"/>
    </source>
</evidence>
<keyword evidence="3" id="KW-0687">Ribonucleoprotein</keyword>
<proteinExistence type="inferred from homology"/>
<name>A0A1F6AIQ6_9BACT</name>
<organism evidence="6 7">
    <name type="scientific">Candidatus Gottesmanbacteria bacterium RIFCSPLOWO2_01_FULL_43_11b</name>
    <dbReference type="NCBI Taxonomy" id="1798392"/>
    <lineage>
        <taxon>Bacteria</taxon>
        <taxon>Candidatus Gottesmaniibacteriota</taxon>
    </lineage>
</organism>
<dbReference type="InterPro" id="IPR001684">
    <property type="entry name" value="Ribosomal_bL27"/>
</dbReference>
<accession>A0A1F6AIQ6</accession>
<dbReference type="Gene3D" id="2.40.50.100">
    <property type="match status" value="1"/>
</dbReference>
<dbReference type="FunFam" id="2.40.50.100:FF:000060">
    <property type="entry name" value="Apicoplast ribosomal protein L27"/>
    <property type="match status" value="1"/>
</dbReference>
<dbReference type="GO" id="GO:0006412">
    <property type="term" value="P:translation"/>
    <property type="evidence" value="ECO:0007669"/>
    <property type="project" value="InterPro"/>
</dbReference>
<comment type="caution">
    <text evidence="6">The sequence shown here is derived from an EMBL/GenBank/DDBJ whole genome shotgun (WGS) entry which is preliminary data.</text>
</comment>
<dbReference type="PRINTS" id="PR00063">
    <property type="entry name" value="RIBOSOMALL27"/>
</dbReference>
<gene>
    <name evidence="6" type="ORF">A3A79_05345</name>
</gene>
<dbReference type="PANTHER" id="PTHR15893">
    <property type="entry name" value="RIBOSOMAL PROTEIN L27"/>
    <property type="match status" value="1"/>
</dbReference>
<dbReference type="NCBIfam" id="TIGR00062">
    <property type="entry name" value="L27"/>
    <property type="match status" value="1"/>
</dbReference>
<dbReference type="EMBL" id="MFJV01000001">
    <property type="protein sequence ID" value="OGG24581.1"/>
    <property type="molecule type" value="Genomic_DNA"/>
</dbReference>
<sequence length="93" mass="9908">MAHIKAGGTTRANKDSASKRLGVKIYGGQRAIAGNIIVRQKGTKVYPGDGVSIGRDFTIFALTSGLVEFFTKRGKQYVSVLPAGRQVLPAKSQ</sequence>